<protein>
    <submittedName>
        <fullName evidence="9">Uncharacterized protein</fullName>
    </submittedName>
</protein>
<keyword evidence="8" id="KW-1133">Transmembrane helix</keyword>
<dbReference type="OrthoDB" id="5989148at2759"/>
<dbReference type="EnsemblMetazoa" id="Aqu2.1.36124_001">
    <property type="protein sequence ID" value="Aqu2.1.36124_001"/>
    <property type="gene ID" value="Aqu2.1.36124"/>
</dbReference>
<evidence type="ECO:0000256" key="5">
    <source>
        <dbReference type="ARBA" id="ARBA00022729"/>
    </source>
</evidence>
<feature type="transmembrane region" description="Helical" evidence="8">
    <location>
        <begin position="1058"/>
        <end position="1081"/>
    </location>
</feature>
<comment type="subcellular location">
    <subcellularLocation>
        <location evidence="1">Cell envelope</location>
    </subcellularLocation>
    <subcellularLocation>
        <location evidence="2">Cell outer membrane</location>
    </subcellularLocation>
    <subcellularLocation>
        <location evidence="3">Secreted</location>
    </subcellularLocation>
</comment>
<evidence type="ECO:0000256" key="1">
    <source>
        <dbReference type="ARBA" id="ARBA00004196"/>
    </source>
</evidence>
<evidence type="ECO:0000256" key="8">
    <source>
        <dbReference type="SAM" id="Phobius"/>
    </source>
</evidence>
<organism evidence="9">
    <name type="scientific">Amphimedon queenslandica</name>
    <name type="common">Sponge</name>
    <dbReference type="NCBI Taxonomy" id="400682"/>
    <lineage>
        <taxon>Eukaryota</taxon>
        <taxon>Metazoa</taxon>
        <taxon>Porifera</taxon>
        <taxon>Demospongiae</taxon>
        <taxon>Heteroscleromorpha</taxon>
        <taxon>Haplosclerida</taxon>
        <taxon>Niphatidae</taxon>
        <taxon>Amphimedon</taxon>
    </lineage>
</organism>
<feature type="transmembrane region" description="Helical" evidence="8">
    <location>
        <begin position="1031"/>
        <end position="1051"/>
    </location>
</feature>
<feature type="transmembrane region" description="Helical" evidence="8">
    <location>
        <begin position="775"/>
        <end position="796"/>
    </location>
</feature>
<keyword evidence="5" id="KW-0732">Signal</keyword>
<feature type="transmembrane region" description="Helical" evidence="8">
    <location>
        <begin position="1093"/>
        <end position="1114"/>
    </location>
</feature>
<evidence type="ECO:0000256" key="4">
    <source>
        <dbReference type="ARBA" id="ARBA00022525"/>
    </source>
</evidence>
<evidence type="ECO:0000256" key="7">
    <source>
        <dbReference type="ARBA" id="ARBA00023237"/>
    </source>
</evidence>
<keyword evidence="6 8" id="KW-0472">Membrane</keyword>
<name>A0A1X7V8L9_AMPQE</name>
<evidence type="ECO:0000256" key="3">
    <source>
        <dbReference type="ARBA" id="ARBA00004613"/>
    </source>
</evidence>
<keyword evidence="7" id="KW-0998">Cell outer membrane</keyword>
<dbReference type="PANTHER" id="PTHR11319">
    <property type="entry name" value="G PROTEIN-COUPLED RECEPTOR-RELATED"/>
    <property type="match status" value="1"/>
</dbReference>
<evidence type="ECO:0000256" key="6">
    <source>
        <dbReference type="ARBA" id="ARBA00023136"/>
    </source>
</evidence>
<reference evidence="9" key="1">
    <citation type="submission" date="2017-05" db="UniProtKB">
        <authorList>
            <consortium name="EnsemblMetazoa"/>
        </authorList>
    </citation>
    <scope>IDENTIFICATION</scope>
</reference>
<dbReference type="AlphaFoldDB" id="A0A1X7V8L9"/>
<dbReference type="NCBIfam" id="TIGR01376">
    <property type="entry name" value="POMP_repeat"/>
    <property type="match status" value="1"/>
</dbReference>
<evidence type="ECO:0000313" key="9">
    <source>
        <dbReference type="EnsemblMetazoa" id="Aqu2.1.36124_001"/>
    </source>
</evidence>
<keyword evidence="8" id="KW-0812">Transmembrane</keyword>
<evidence type="ECO:0000256" key="2">
    <source>
        <dbReference type="ARBA" id="ARBA00004442"/>
    </source>
</evidence>
<accession>A0A1X7V8L9</accession>
<keyword evidence="4" id="KW-0964">Secreted</keyword>
<sequence length="1166" mass="131020">MISSFTNFILSSDSASRSAQIICSKDGNHGGGGLGFYNITSLNISRLTFHHCGGNIGSLVASINTSRIYFGQETSAVLAIIGSTNVRVSGITIKGHYCGYGMIISDSRMVYIETVTINYSSNDNLCIYRDNKAVCITSGLLIYYYSSSQWNSTQINVKTLWIKCNVNWYHRVDVQKFFQHSRTRVPIYNISSSGLTILLGDVNFNHTSQILFYDLHLIHNTMGGGALLLYEMRRFLGPLIHFDTFILSQNDATTNGGGLTVYSVVVAPVSVKLKPDQVSKCIICLNNGSIMAQNAAGYGGGAYIAIGMNKDFWVPPIVLDTVEFLNNVASYGAFGLYVHSFLLEYNKRSKVTEQADFTITLKDSFVTNNGIPTTGRKLIYFSKIPAIQFVNIKLGIIVGFTSFIYNMGSAISAYSSNVGLLGYILFQKNRALHGAALNLQSNSLVVFHSLAIVKFIENTAYSYGGAIYSENEYCPVYFLEKTGRELFFIENAAYLEGDAIYFKGISKKCKNTINSHILKYSPKDYAMNQNVSSPPVKLEFCNEPNKTEYRLTGVYPGKLIQINISALDSNGKQVYSPVAVTISNDKSLDKSEQWTVPSEQRVQLLGSKDCTMLNLTIFYTLGMQHSATTYAHVAILGQLPFLSISFNVNDCPLGFELKLDGCKCHSFLLENNITNECDINTFQIGIKANAWLGPVYYNNNTDRLEHSSSGANIKKVLGYSPTCPSGYCVNGISRANVKDWDEMCHGHRTGVLCGECLEGYSVAWGTTECLKCRYFHIWTIVGVIVISLLTILVLFLTRLTIANETLGTIIFYANIQATFLYHKLDKKPLYIKVFAFFFSCLNDTLSLPTCLSSHMTSVTKSGSFFAFPVFLLLIVAGLVISSYHSTKIANFIAHSSIQVVATLLYLSFAKLLLTVINILTPVTIHTPERDFTVWYIDGSIPYGQDPGHIALTVIALFTLIFILFPFLLFTTFGSLLLSIRYLRPYSIYIRPFVDSYQGPYRNRYKFWFGLRLWLLLYIYICYTFLRGHKPLVMLSAQMIPLLLFTVAQSYIKPYHSKVTNIVDLFVLYNILICYLVMIYYYRATGEKDAAETYVFILAGPIVVLFFYLVAYHLLKRFQINSRLSKFVCWVKMRNMLNVLPKNRMEYEEIPGDENTRLREPLLENSK</sequence>
<dbReference type="GO" id="GO:0005576">
    <property type="term" value="C:extracellular region"/>
    <property type="evidence" value="ECO:0007669"/>
    <property type="project" value="UniProtKB-SubCell"/>
</dbReference>
<feature type="transmembrane region" description="Helical" evidence="8">
    <location>
        <begin position="949"/>
        <end position="977"/>
    </location>
</feature>
<feature type="transmembrane region" description="Helical" evidence="8">
    <location>
        <begin position="865"/>
        <end position="885"/>
    </location>
</feature>
<feature type="transmembrane region" description="Helical" evidence="8">
    <location>
        <begin position="829"/>
        <end position="845"/>
    </location>
</feature>
<dbReference type="InterPro" id="IPR003368">
    <property type="entry name" value="POMP_repeat"/>
</dbReference>
<dbReference type="InParanoid" id="A0A1X7V8L9"/>
<dbReference type="PANTHER" id="PTHR11319:SF35">
    <property type="entry name" value="OUTER MEMBRANE PROTEIN PMPC-RELATED"/>
    <property type="match status" value="1"/>
</dbReference>
<proteinExistence type="predicted"/>
<feature type="transmembrane region" description="Helical" evidence="8">
    <location>
        <begin position="1006"/>
        <end position="1025"/>
    </location>
</feature>
<feature type="transmembrane region" description="Helical" evidence="8">
    <location>
        <begin position="897"/>
        <end position="919"/>
    </location>
</feature>